<evidence type="ECO:0000313" key="2">
    <source>
        <dbReference type="Proteomes" id="UP001171751"/>
    </source>
</evidence>
<dbReference type="PANTHER" id="PTHR45661">
    <property type="entry name" value="SURFACE ANTIGEN"/>
    <property type="match status" value="1"/>
</dbReference>
<dbReference type="InterPro" id="IPR026906">
    <property type="entry name" value="LRR_5"/>
</dbReference>
<dbReference type="Proteomes" id="UP001171751">
    <property type="component" value="Unassembled WGS sequence"/>
</dbReference>
<protein>
    <submittedName>
        <fullName evidence="1">Leucine-rich repeat domain-containing protein</fullName>
    </submittedName>
</protein>
<accession>A0AA43ZSM4</accession>
<name>A0AA43ZSM4_9LACT</name>
<keyword evidence="2" id="KW-1185">Reference proteome</keyword>
<dbReference type="InterPro" id="IPR053139">
    <property type="entry name" value="Surface_bspA-like"/>
</dbReference>
<gene>
    <name evidence="1" type="ORF">Q4F26_05880</name>
</gene>
<dbReference type="AlphaFoldDB" id="A0AA43ZSM4"/>
<proteinExistence type="predicted"/>
<reference evidence="1" key="1">
    <citation type="submission" date="2023-07" db="EMBL/GenBank/DDBJ databases">
        <title>Between Cages and Wild: Unraveling the Impact of Captivity on Animal Microbiomes and Antimicrobial Resistance.</title>
        <authorList>
            <person name="Schmartz G.P."/>
            <person name="Rehner J."/>
            <person name="Schuff M.J."/>
            <person name="Becker S.L."/>
            <person name="Kravczyk M."/>
            <person name="Gurevich A."/>
            <person name="Francke R."/>
            <person name="Mueller R."/>
            <person name="Keller V."/>
            <person name="Keller A."/>
        </authorList>
    </citation>
    <scope>NUCLEOTIDE SEQUENCE</scope>
    <source>
        <strain evidence="1">S39M_St_73</strain>
    </source>
</reference>
<dbReference type="Pfam" id="PF13306">
    <property type="entry name" value="LRR_5"/>
    <property type="match status" value="1"/>
</dbReference>
<dbReference type="SUPFAM" id="SSF52058">
    <property type="entry name" value="L domain-like"/>
    <property type="match status" value="1"/>
</dbReference>
<dbReference type="Gene3D" id="3.80.10.10">
    <property type="entry name" value="Ribonuclease Inhibitor"/>
    <property type="match status" value="1"/>
</dbReference>
<organism evidence="1 2">
    <name type="scientific">Atopococcus tabaci</name>
    <dbReference type="NCBI Taxonomy" id="269774"/>
    <lineage>
        <taxon>Bacteria</taxon>
        <taxon>Bacillati</taxon>
        <taxon>Bacillota</taxon>
        <taxon>Bacilli</taxon>
        <taxon>Lactobacillales</taxon>
        <taxon>Carnobacteriaceae</taxon>
        <taxon>Atopococcus</taxon>
    </lineage>
</organism>
<dbReference type="EMBL" id="JAUNQW010000029">
    <property type="protein sequence ID" value="MDO5457861.1"/>
    <property type="molecule type" value="Genomic_DNA"/>
</dbReference>
<dbReference type="PANTHER" id="PTHR45661:SF3">
    <property type="entry name" value="IG-LIKE DOMAIN-CONTAINING PROTEIN"/>
    <property type="match status" value="1"/>
</dbReference>
<comment type="caution">
    <text evidence="1">The sequence shown here is derived from an EMBL/GenBank/DDBJ whole genome shotgun (WGS) entry which is preliminary data.</text>
</comment>
<evidence type="ECO:0000313" key="1">
    <source>
        <dbReference type="EMBL" id="MDO5457861.1"/>
    </source>
</evidence>
<sequence>MVINPIAQGIQEFNLELMNFLKSVDAQWYVLCELHLGQIYERHGATLLPNKFVESLIGEELYEKYDDEVSFCRGNDRCSAKKVIVLIPSLTIYENVFKEINLFNLTIHDKQEAIDFIEQFNAWVMGDIRNVDFFIEWYNAIEIAEHYLSIDSTPNDKCLIQLCHYYQGIDNYTYHQLKDIPICYLHTEVDEYGVGYSAKRVLFADKTLKNYVVPDGIEQIDDDAFHGCEDLEHIALPVTLRRIGMNGFCHCDSLQELILPDNVNYIGECLCEHCNSLKRAVLSDKIEHIQIASFYRCDSLEEMKLPAQLRTLSDNVFACTPLLKHLELPDSLFWIGGECFWNVAIEELKIPKHAKIAEDAFLDSKVKIEYI</sequence>
<dbReference type="InterPro" id="IPR032675">
    <property type="entry name" value="LRR_dom_sf"/>
</dbReference>